<proteinExistence type="predicted"/>
<keyword evidence="2" id="KW-1185">Reference proteome</keyword>
<name>A0A016W3G1_9BILA</name>
<comment type="caution">
    <text evidence="1">The sequence shown here is derived from an EMBL/GenBank/DDBJ whole genome shotgun (WGS) entry which is preliminary data.</text>
</comment>
<dbReference type="AlphaFoldDB" id="A0A016W3G1"/>
<reference evidence="2" key="1">
    <citation type="journal article" date="2015" name="Nat. Genet.">
        <title>The genome and transcriptome of the zoonotic hookworm Ancylostoma ceylanicum identify infection-specific gene families.</title>
        <authorList>
            <person name="Schwarz E.M."/>
            <person name="Hu Y."/>
            <person name="Antoshechkin I."/>
            <person name="Miller M.M."/>
            <person name="Sternberg P.W."/>
            <person name="Aroian R.V."/>
        </authorList>
    </citation>
    <scope>NUCLEOTIDE SEQUENCE</scope>
    <source>
        <strain evidence="2">HY135</strain>
    </source>
</reference>
<dbReference type="Proteomes" id="UP000024635">
    <property type="component" value="Unassembled WGS sequence"/>
</dbReference>
<gene>
    <name evidence="1" type="primary">Acey_s0001.g117</name>
    <name evidence="1" type="ORF">Y032_0001g117</name>
</gene>
<accession>A0A016W3G1</accession>
<dbReference type="OrthoDB" id="5863067at2759"/>
<protein>
    <submittedName>
        <fullName evidence="1">Uncharacterized protein</fullName>
    </submittedName>
</protein>
<organism evidence="1 2">
    <name type="scientific">Ancylostoma ceylanicum</name>
    <dbReference type="NCBI Taxonomy" id="53326"/>
    <lineage>
        <taxon>Eukaryota</taxon>
        <taxon>Metazoa</taxon>
        <taxon>Ecdysozoa</taxon>
        <taxon>Nematoda</taxon>
        <taxon>Chromadorea</taxon>
        <taxon>Rhabditida</taxon>
        <taxon>Rhabditina</taxon>
        <taxon>Rhabditomorpha</taxon>
        <taxon>Strongyloidea</taxon>
        <taxon>Ancylostomatidae</taxon>
        <taxon>Ancylostomatinae</taxon>
        <taxon>Ancylostoma</taxon>
    </lineage>
</organism>
<evidence type="ECO:0000313" key="2">
    <source>
        <dbReference type="Proteomes" id="UP000024635"/>
    </source>
</evidence>
<dbReference type="EMBL" id="JARK01001337">
    <property type="protein sequence ID" value="EYC33837.1"/>
    <property type="molecule type" value="Genomic_DNA"/>
</dbReference>
<sequence>MLDDQFRMRVDTGCTADSRDSGIDVRSRSRIIPKRAHRLGPLKPVMEDAEEPKWDKTQDVKTGQPNFFRLVMCSWILGQVIMKHLMYIVEITMSKRSRICEHLGHGNESGDCL</sequence>
<evidence type="ECO:0000313" key="1">
    <source>
        <dbReference type="EMBL" id="EYC33837.1"/>
    </source>
</evidence>